<comment type="caution">
    <text evidence="2">The sequence shown here is derived from an EMBL/GenBank/DDBJ whole genome shotgun (WGS) entry which is preliminary data.</text>
</comment>
<dbReference type="EMBL" id="QKYT01000195">
    <property type="protein sequence ID" value="RIA90043.1"/>
    <property type="molecule type" value="Genomic_DNA"/>
</dbReference>
<gene>
    <name evidence="2" type="ORF">C1645_823952</name>
</gene>
<evidence type="ECO:0000256" key="1">
    <source>
        <dbReference type="SAM" id="Coils"/>
    </source>
</evidence>
<protein>
    <submittedName>
        <fullName evidence="2">Uncharacterized protein</fullName>
    </submittedName>
</protein>
<dbReference type="OrthoDB" id="2344771at2759"/>
<evidence type="ECO:0000313" key="2">
    <source>
        <dbReference type="EMBL" id="RIA90043.1"/>
    </source>
</evidence>
<feature type="coiled-coil region" evidence="1">
    <location>
        <begin position="47"/>
        <end position="115"/>
    </location>
</feature>
<reference evidence="2 3" key="1">
    <citation type="submission" date="2018-06" db="EMBL/GenBank/DDBJ databases">
        <title>Comparative genomics reveals the genomic features of Rhizophagus irregularis, R. cerebriforme, R. diaphanum and Gigaspora rosea, and their symbiotic lifestyle signature.</title>
        <authorList>
            <person name="Morin E."/>
            <person name="San Clemente H."/>
            <person name="Chen E.C.H."/>
            <person name="De La Providencia I."/>
            <person name="Hainaut M."/>
            <person name="Kuo A."/>
            <person name="Kohler A."/>
            <person name="Murat C."/>
            <person name="Tang N."/>
            <person name="Roy S."/>
            <person name="Loubradou J."/>
            <person name="Henrissat B."/>
            <person name="Grigoriev I.V."/>
            <person name="Corradi N."/>
            <person name="Roux C."/>
            <person name="Martin F.M."/>
        </authorList>
    </citation>
    <scope>NUCLEOTIDE SEQUENCE [LARGE SCALE GENOMIC DNA]</scope>
    <source>
        <strain evidence="2 3">DAOM 227022</strain>
    </source>
</reference>
<keyword evidence="1" id="KW-0175">Coiled coil</keyword>
<name>A0A397SVI6_9GLOM</name>
<dbReference type="Proteomes" id="UP000265703">
    <property type="component" value="Unassembled WGS sequence"/>
</dbReference>
<dbReference type="AlphaFoldDB" id="A0A397SVI6"/>
<accession>A0A397SVI6</accession>
<evidence type="ECO:0000313" key="3">
    <source>
        <dbReference type="Proteomes" id="UP000265703"/>
    </source>
</evidence>
<sequence>MNSFKEIKNEMNLTSKDDLDSVTSNQEYVKEKDKELDENSINKCHNCQSLKEENIKLKENIINLNMVDANSGFNTTLAAVRKKYEEELNSKKDEIKNLKEDNSKLREQVLKYQSKLGSATTFRLNDDDKNNPVQLNEDILRLQDDLAIYVTNLRKSEVDINIKNILNLINKSKVKKNKYTFSLNDPNEITDIPLMKAVLQRHVLKTILDYFPDYCKQKNSGLEAIFYNQALELEKLGETFKKERAGNDIITSALSVKIRQQSFAALGNRGFSNIINQDNDDLHDFIKESKEKLNKEMEFYRKITDLKKKEEVEKKVTVIIREVTRLFYFRLKTQEPIAEWKWLDDDNKFDPAQMIGYKGEEEIEDSPVEMCIFPLIYRESQNNGIEPYTKATVYIHDSYKSFNLNDKPQNPLILFTKSFFKNK</sequence>
<keyword evidence="3" id="KW-1185">Reference proteome</keyword>
<organism evidence="2 3">
    <name type="scientific">Glomus cerebriforme</name>
    <dbReference type="NCBI Taxonomy" id="658196"/>
    <lineage>
        <taxon>Eukaryota</taxon>
        <taxon>Fungi</taxon>
        <taxon>Fungi incertae sedis</taxon>
        <taxon>Mucoromycota</taxon>
        <taxon>Glomeromycotina</taxon>
        <taxon>Glomeromycetes</taxon>
        <taxon>Glomerales</taxon>
        <taxon>Glomeraceae</taxon>
        <taxon>Glomus</taxon>
    </lineage>
</organism>
<proteinExistence type="predicted"/>